<dbReference type="RefSeq" id="WP_142506638.1">
    <property type="nucleotide sequence ID" value="NZ_FXTI01000014.1"/>
</dbReference>
<dbReference type="Pfam" id="PF13443">
    <property type="entry name" value="HTH_26"/>
    <property type="match status" value="1"/>
</dbReference>
<dbReference type="InterPro" id="IPR001387">
    <property type="entry name" value="Cro/C1-type_HTH"/>
</dbReference>
<evidence type="ECO:0000259" key="1">
    <source>
        <dbReference type="Pfam" id="PF13443"/>
    </source>
</evidence>
<reference evidence="2 3" key="1">
    <citation type="submission" date="2017-05" db="EMBL/GenBank/DDBJ databases">
        <authorList>
            <person name="Varghese N."/>
            <person name="Submissions S."/>
        </authorList>
    </citation>
    <scope>NUCLEOTIDE SEQUENCE [LARGE SCALE GENOMIC DNA]</scope>
    <source>
        <strain evidence="2 3">DSM 45474</strain>
    </source>
</reference>
<sequence>MISYDPLFVTLEEKNVKLIDLITDLKFSKTTGSKFRKHASVQLTTIEKICKYLDCPIEKVVRIE</sequence>
<evidence type="ECO:0000313" key="3">
    <source>
        <dbReference type="Proteomes" id="UP000315636"/>
    </source>
</evidence>
<feature type="domain" description="HTH cro/C1-type" evidence="1">
    <location>
        <begin position="10"/>
        <end position="58"/>
    </location>
</feature>
<keyword evidence="3" id="KW-1185">Reference proteome</keyword>
<dbReference type="EMBL" id="FXTI01000014">
    <property type="protein sequence ID" value="SMO92239.1"/>
    <property type="molecule type" value="Genomic_DNA"/>
</dbReference>
<name>A0A521F7S8_9BACL</name>
<accession>A0A521F7S8</accession>
<keyword evidence="2" id="KW-0238">DNA-binding</keyword>
<dbReference type="OrthoDB" id="9805309at2"/>
<gene>
    <name evidence="2" type="ORF">SAMN06264849_11448</name>
</gene>
<evidence type="ECO:0000313" key="2">
    <source>
        <dbReference type="EMBL" id="SMO92239.1"/>
    </source>
</evidence>
<dbReference type="GO" id="GO:0003677">
    <property type="term" value="F:DNA binding"/>
    <property type="evidence" value="ECO:0007669"/>
    <property type="project" value="UniProtKB-KW"/>
</dbReference>
<proteinExistence type="predicted"/>
<organism evidence="2 3">
    <name type="scientific">Melghirimyces algeriensis</name>
    <dbReference type="NCBI Taxonomy" id="910412"/>
    <lineage>
        <taxon>Bacteria</taxon>
        <taxon>Bacillati</taxon>
        <taxon>Bacillota</taxon>
        <taxon>Bacilli</taxon>
        <taxon>Bacillales</taxon>
        <taxon>Thermoactinomycetaceae</taxon>
        <taxon>Melghirimyces</taxon>
    </lineage>
</organism>
<dbReference type="AlphaFoldDB" id="A0A521F7S8"/>
<protein>
    <submittedName>
        <fullName evidence="2">DNA-binding transcriptional regulator, XRE family</fullName>
    </submittedName>
</protein>
<dbReference type="Proteomes" id="UP000315636">
    <property type="component" value="Unassembled WGS sequence"/>
</dbReference>